<dbReference type="GO" id="GO:0016491">
    <property type="term" value="F:oxidoreductase activity"/>
    <property type="evidence" value="ECO:0007669"/>
    <property type="project" value="UniProtKB-KW"/>
</dbReference>
<protein>
    <recommendedName>
        <fullName evidence="5">NAD-dependent epimerase/dehydratase domain-containing protein</fullName>
    </recommendedName>
</protein>
<dbReference type="PANTHER" id="PTHR24320:SF148">
    <property type="entry name" value="NAD(P)-BINDING ROSSMANN-FOLD SUPERFAMILY PROTEIN"/>
    <property type="match status" value="1"/>
</dbReference>
<dbReference type="AlphaFoldDB" id="A0A4U5MBT0"/>
<accession>A0A4U5MBT0</accession>
<reference evidence="3 4" key="2">
    <citation type="journal article" date="2019" name="G3 (Bethesda)">
        <title>Hybrid Assembly of the Genome of the Entomopathogenic Nematode Steinernema carpocapsae Identifies the X-Chromosome.</title>
        <authorList>
            <person name="Serra L."/>
            <person name="Macchietto M."/>
            <person name="Macias-Munoz A."/>
            <person name="McGill C.J."/>
            <person name="Rodriguez I.M."/>
            <person name="Rodriguez B."/>
            <person name="Murad R."/>
            <person name="Mortazavi A."/>
        </authorList>
    </citation>
    <scope>NUCLEOTIDE SEQUENCE [LARGE SCALE GENOMIC DNA]</scope>
    <source>
        <strain evidence="3 4">ALL</strain>
    </source>
</reference>
<keyword evidence="2" id="KW-0560">Oxidoreductase</keyword>
<evidence type="ECO:0000256" key="1">
    <source>
        <dbReference type="ARBA" id="ARBA00006484"/>
    </source>
</evidence>
<dbReference type="Gene3D" id="3.40.50.720">
    <property type="entry name" value="NAD(P)-binding Rossmann-like Domain"/>
    <property type="match status" value="1"/>
</dbReference>
<evidence type="ECO:0008006" key="5">
    <source>
        <dbReference type="Google" id="ProtNLM"/>
    </source>
</evidence>
<dbReference type="Pfam" id="PF00106">
    <property type="entry name" value="adh_short"/>
    <property type="match status" value="1"/>
</dbReference>
<dbReference type="InterPro" id="IPR036291">
    <property type="entry name" value="NAD(P)-bd_dom_sf"/>
</dbReference>
<reference evidence="3 4" key="1">
    <citation type="journal article" date="2015" name="Genome Biol.">
        <title>Comparative genomics of Steinernema reveals deeply conserved gene regulatory networks.</title>
        <authorList>
            <person name="Dillman A.R."/>
            <person name="Macchietto M."/>
            <person name="Porter C.F."/>
            <person name="Rogers A."/>
            <person name="Williams B."/>
            <person name="Antoshechkin I."/>
            <person name="Lee M.M."/>
            <person name="Goodwin Z."/>
            <person name="Lu X."/>
            <person name="Lewis E.E."/>
            <person name="Goodrich-Blair H."/>
            <person name="Stock S.P."/>
            <person name="Adams B.J."/>
            <person name="Sternberg P.W."/>
            <person name="Mortazavi A."/>
        </authorList>
    </citation>
    <scope>NUCLEOTIDE SEQUENCE [LARGE SCALE GENOMIC DNA]</scope>
    <source>
        <strain evidence="3 4">ALL</strain>
    </source>
</reference>
<dbReference type="SUPFAM" id="SSF51735">
    <property type="entry name" value="NAD(P)-binding Rossmann-fold domains"/>
    <property type="match status" value="1"/>
</dbReference>
<proteinExistence type="inferred from homology"/>
<dbReference type="EMBL" id="AZBU02000008">
    <property type="protein sequence ID" value="TKR66599.1"/>
    <property type="molecule type" value="Genomic_DNA"/>
</dbReference>
<evidence type="ECO:0000313" key="3">
    <source>
        <dbReference type="EMBL" id="TKR66599.1"/>
    </source>
</evidence>
<dbReference type="PANTHER" id="PTHR24320">
    <property type="entry name" value="RETINOL DEHYDROGENASE"/>
    <property type="match status" value="1"/>
</dbReference>
<evidence type="ECO:0000313" key="4">
    <source>
        <dbReference type="Proteomes" id="UP000298663"/>
    </source>
</evidence>
<comment type="similarity">
    <text evidence="1">Belongs to the short-chain dehydrogenases/reductases (SDR) family.</text>
</comment>
<dbReference type="InterPro" id="IPR002347">
    <property type="entry name" value="SDR_fam"/>
</dbReference>
<organism evidence="3 4">
    <name type="scientific">Steinernema carpocapsae</name>
    <name type="common">Entomopathogenic nematode</name>
    <dbReference type="NCBI Taxonomy" id="34508"/>
    <lineage>
        <taxon>Eukaryota</taxon>
        <taxon>Metazoa</taxon>
        <taxon>Ecdysozoa</taxon>
        <taxon>Nematoda</taxon>
        <taxon>Chromadorea</taxon>
        <taxon>Rhabditida</taxon>
        <taxon>Tylenchina</taxon>
        <taxon>Panagrolaimomorpha</taxon>
        <taxon>Strongyloidoidea</taxon>
        <taxon>Steinernematidae</taxon>
        <taxon>Steinernema</taxon>
    </lineage>
</organism>
<dbReference type="STRING" id="34508.A0A4U5MBT0"/>
<comment type="caution">
    <text evidence="3">The sequence shown here is derived from an EMBL/GenBank/DDBJ whole genome shotgun (WGS) entry which is preliminary data.</text>
</comment>
<gene>
    <name evidence="3" type="ORF">L596_022873</name>
</gene>
<name>A0A4U5MBT0_STECR</name>
<keyword evidence="4" id="KW-1185">Reference proteome</keyword>
<dbReference type="Proteomes" id="UP000298663">
    <property type="component" value="Unassembled WGS sequence"/>
</dbReference>
<evidence type="ECO:0000256" key="2">
    <source>
        <dbReference type="ARBA" id="ARBA00023002"/>
    </source>
</evidence>
<sequence length="253" mass="28169">MFLHGIISLLLVYLYGVWYSARELWISVVDWRKGRSCEAIVDEIKKSRFYTSTVTTSKKQQKLNKTAIVTGGAGAIGQEIAKILLEIGYCVIVVGRGAGDFGRTLPNWTEQQKLFVHEADMTEPIQLFRLMKMDLAGTTLEKTKVDLLVGCHGIMAAPRLISIDNIESHMMVNCFSHVYFTNFIMKKFGAEDCRAVLLSSVTLHAALPNADLFGTPQLFSKYENGYQAYAMSKYALSLAVKSSYHLAFGFPGA</sequence>